<organism evidence="7 8">
    <name type="scientific">Allacma fusca</name>
    <dbReference type="NCBI Taxonomy" id="39272"/>
    <lineage>
        <taxon>Eukaryota</taxon>
        <taxon>Metazoa</taxon>
        <taxon>Ecdysozoa</taxon>
        <taxon>Arthropoda</taxon>
        <taxon>Hexapoda</taxon>
        <taxon>Collembola</taxon>
        <taxon>Symphypleona</taxon>
        <taxon>Sminthuridae</taxon>
        <taxon>Allacma</taxon>
    </lineage>
</organism>
<evidence type="ECO:0008006" key="9">
    <source>
        <dbReference type="Google" id="ProtNLM"/>
    </source>
</evidence>
<dbReference type="InterPro" id="IPR009801">
    <property type="entry name" value="TMEM126"/>
</dbReference>
<reference evidence="7" key="1">
    <citation type="submission" date="2021-06" db="EMBL/GenBank/DDBJ databases">
        <authorList>
            <person name="Hodson N. C."/>
            <person name="Mongue J. A."/>
            <person name="Jaron S. K."/>
        </authorList>
    </citation>
    <scope>NUCLEOTIDE SEQUENCE</scope>
</reference>
<keyword evidence="4" id="KW-0496">Mitochondrion</keyword>
<dbReference type="EMBL" id="CAJVCH010233443">
    <property type="protein sequence ID" value="CAG7732537.1"/>
    <property type="molecule type" value="Genomic_DNA"/>
</dbReference>
<evidence type="ECO:0000256" key="4">
    <source>
        <dbReference type="ARBA" id="ARBA00023128"/>
    </source>
</evidence>
<protein>
    <recommendedName>
        <fullName evidence="9">Transmembrane protein 126A</fullName>
    </recommendedName>
</protein>
<evidence type="ECO:0000256" key="2">
    <source>
        <dbReference type="ARBA" id="ARBA00022692"/>
    </source>
</evidence>
<evidence type="ECO:0000256" key="3">
    <source>
        <dbReference type="ARBA" id="ARBA00022989"/>
    </source>
</evidence>
<name>A0A8J2K5D2_9HEXA</name>
<comment type="caution">
    <text evidence="7">The sequence shown here is derived from an EMBL/GenBank/DDBJ whole genome shotgun (WGS) entry which is preliminary data.</text>
</comment>
<keyword evidence="3 6" id="KW-1133">Transmembrane helix</keyword>
<keyword evidence="2 6" id="KW-0812">Transmembrane</keyword>
<proteinExistence type="predicted"/>
<dbReference type="PANTHER" id="PTHR16296:SF2">
    <property type="entry name" value="TRANSMEMBRANE PROTEIN 126A"/>
    <property type="match status" value="1"/>
</dbReference>
<dbReference type="GO" id="GO:0031966">
    <property type="term" value="C:mitochondrial membrane"/>
    <property type="evidence" value="ECO:0007669"/>
    <property type="project" value="UniProtKB-SubCell"/>
</dbReference>
<evidence type="ECO:0000256" key="6">
    <source>
        <dbReference type="SAM" id="Phobius"/>
    </source>
</evidence>
<keyword evidence="8" id="KW-1185">Reference proteome</keyword>
<dbReference type="AlphaFoldDB" id="A0A8J2K5D2"/>
<comment type="subcellular location">
    <subcellularLocation>
        <location evidence="1">Mitochondrion membrane</location>
        <topology evidence="1">Multi-pass membrane protein</topology>
    </subcellularLocation>
</comment>
<sequence length="291" mass="32498">MVKNSSKAASNMESTVETEKKIKILLRSAEDICQLVTPGIESRQCVGVQIKVQAVNLGRVTWKMADTDVTPNAAVTKPRYVVDHFVPVYNKDRVERTVNKTDIWNSIYSWPEKSQVWPLVYAPAITGVMAGLTGCYINNSARSFLYLNQTGFLISYFATTLLPAGTAAIAHYVQISDDIVATNTKCPVCVQVRAACTQIGFGLIYPAVMTPLSLFPILNKMKKSLRMPNLIKNPKDVFKFFGNIFYPMRRTLGYFAAAHMVVSMGITYLEQESYFTNVAPMVRLPQDQVLN</sequence>
<dbReference type="GO" id="GO:0032981">
    <property type="term" value="P:mitochondrial respiratory chain complex I assembly"/>
    <property type="evidence" value="ECO:0007669"/>
    <property type="project" value="TreeGrafter"/>
</dbReference>
<dbReference type="OrthoDB" id="6234762at2759"/>
<accession>A0A8J2K5D2</accession>
<dbReference type="Proteomes" id="UP000708208">
    <property type="component" value="Unassembled WGS sequence"/>
</dbReference>
<evidence type="ECO:0000313" key="7">
    <source>
        <dbReference type="EMBL" id="CAG7732537.1"/>
    </source>
</evidence>
<feature type="transmembrane region" description="Helical" evidence="6">
    <location>
        <begin position="199"/>
        <end position="218"/>
    </location>
</feature>
<keyword evidence="5 6" id="KW-0472">Membrane</keyword>
<evidence type="ECO:0000313" key="8">
    <source>
        <dbReference type="Proteomes" id="UP000708208"/>
    </source>
</evidence>
<evidence type="ECO:0000256" key="1">
    <source>
        <dbReference type="ARBA" id="ARBA00004225"/>
    </source>
</evidence>
<gene>
    <name evidence="7" type="ORF">AFUS01_LOCUS21049</name>
</gene>
<feature type="transmembrane region" description="Helical" evidence="6">
    <location>
        <begin position="251"/>
        <end position="269"/>
    </location>
</feature>
<dbReference type="PANTHER" id="PTHR16296">
    <property type="entry name" value="UNCHARACTERIZED HYPOTHALAMUS PROTEIN HT007"/>
    <property type="match status" value="1"/>
</dbReference>
<evidence type="ECO:0000256" key="5">
    <source>
        <dbReference type="ARBA" id="ARBA00023136"/>
    </source>
</evidence>
<dbReference type="Pfam" id="PF07114">
    <property type="entry name" value="TMEM126"/>
    <property type="match status" value="1"/>
</dbReference>